<comment type="similarity">
    <text evidence="2">Belongs to the SusD family.</text>
</comment>
<evidence type="ECO:0000313" key="8">
    <source>
        <dbReference type="EMBL" id="QLG45944.1"/>
    </source>
</evidence>
<dbReference type="PROSITE" id="PS51257">
    <property type="entry name" value="PROKAR_LIPOPROTEIN"/>
    <property type="match status" value="1"/>
</dbReference>
<evidence type="ECO:0000259" key="7">
    <source>
        <dbReference type="Pfam" id="PF14322"/>
    </source>
</evidence>
<dbReference type="Pfam" id="PF14322">
    <property type="entry name" value="SusD-like_3"/>
    <property type="match status" value="1"/>
</dbReference>
<comment type="subcellular location">
    <subcellularLocation>
        <location evidence="1">Cell outer membrane</location>
    </subcellularLocation>
</comment>
<evidence type="ECO:0000256" key="4">
    <source>
        <dbReference type="ARBA" id="ARBA00023136"/>
    </source>
</evidence>
<evidence type="ECO:0000256" key="3">
    <source>
        <dbReference type="ARBA" id="ARBA00022729"/>
    </source>
</evidence>
<evidence type="ECO:0000256" key="5">
    <source>
        <dbReference type="ARBA" id="ARBA00023237"/>
    </source>
</evidence>
<organism evidence="8 9">
    <name type="scientific">Costertonia aggregata</name>
    <dbReference type="NCBI Taxonomy" id="343403"/>
    <lineage>
        <taxon>Bacteria</taxon>
        <taxon>Pseudomonadati</taxon>
        <taxon>Bacteroidota</taxon>
        <taxon>Flavobacteriia</taxon>
        <taxon>Flavobacteriales</taxon>
        <taxon>Flavobacteriaceae</taxon>
        <taxon>Costertonia</taxon>
    </lineage>
</organism>
<dbReference type="InterPro" id="IPR033985">
    <property type="entry name" value="SusD-like_N"/>
</dbReference>
<keyword evidence="9" id="KW-1185">Reference proteome</keyword>
<evidence type="ECO:0000256" key="1">
    <source>
        <dbReference type="ARBA" id="ARBA00004442"/>
    </source>
</evidence>
<keyword evidence="3" id="KW-0732">Signal</keyword>
<keyword evidence="4" id="KW-0472">Membrane</keyword>
<dbReference type="GO" id="GO:0009279">
    <property type="term" value="C:cell outer membrane"/>
    <property type="evidence" value="ECO:0007669"/>
    <property type="project" value="UniProtKB-SubCell"/>
</dbReference>
<dbReference type="EMBL" id="CP058595">
    <property type="protein sequence ID" value="QLG45944.1"/>
    <property type="molecule type" value="Genomic_DNA"/>
</dbReference>
<keyword evidence="5" id="KW-0998">Cell outer membrane</keyword>
<sequence>MKNNLKKILSVLCTVLFFIGCSEDFLVEEPQGAIVNADQLSEAIDLNPDLGEATVTGIYATMFTTETGGTTSQQDFGQKGYDIYLDMLSGDMALTLSSFGWYRARITELQGPVDFTQQENYQPWRYYYRIVNLANLVIESVGGNDANPEDPSIRGILGQALAMRAHSYFYLTLFFINDVEASWTSPTLPIYDVPGLVGKPKSTTEEVYQLMESDLNKAINLLEDFNRTAKTQVDQSVAQTMLAYVLASRRDRWSDVVTLTAAALANTSATPMVADFAIPGQTPVTNTDDIRGGFNDVGASGWMWGVDINADIGLGLVSWWGQIDAFSFSYAGFGDNKAMDIGLYESMAADDIRREQYLIDPDATNHLQPYFKFYDSDRVFRGSSQIVKADYIYMRVEELILLNAEALAKSGQEPEARTALEGFVETRLTSGDASYIAGLSGQALIDEIYKQTRLELWGEGKSYLALKRNRASVTRGANHLSFVGVTMPHDDERLTFEIPQQAIQDNNFINDQN</sequence>
<proteinExistence type="inferred from homology"/>
<gene>
    <name evidence="8" type="ORF">HYG79_11475</name>
</gene>
<reference evidence="8 9" key="1">
    <citation type="journal article" date="2006" name="Int. J. Syst. Evol. Microbiol.">
        <title>Costertonia aggregata gen. nov., sp. nov., a mesophilic marine bacterium of the family Flavobacteriaceae, isolated from a mature biofilm.</title>
        <authorList>
            <person name="Kwon K.K."/>
            <person name="Lee Y.K."/>
            <person name="Lee H.K."/>
        </authorList>
    </citation>
    <scope>NUCLEOTIDE SEQUENCE [LARGE SCALE GENOMIC DNA]</scope>
    <source>
        <strain evidence="8 9">KCCM 42265</strain>
    </source>
</reference>
<name>A0A7H9AR82_9FLAO</name>
<dbReference type="Gene3D" id="1.25.40.390">
    <property type="match status" value="1"/>
</dbReference>
<protein>
    <submittedName>
        <fullName evidence="8">RagB/SusD family nutrient uptake outer membrane protein</fullName>
    </submittedName>
</protein>
<dbReference type="InterPro" id="IPR012944">
    <property type="entry name" value="SusD_RagB_dom"/>
</dbReference>
<dbReference type="KEGG" id="cagg:HYG79_11475"/>
<dbReference type="Proteomes" id="UP000509302">
    <property type="component" value="Chromosome"/>
</dbReference>
<dbReference type="InterPro" id="IPR011990">
    <property type="entry name" value="TPR-like_helical_dom_sf"/>
</dbReference>
<dbReference type="SUPFAM" id="SSF48452">
    <property type="entry name" value="TPR-like"/>
    <property type="match status" value="1"/>
</dbReference>
<evidence type="ECO:0000313" key="9">
    <source>
        <dbReference type="Proteomes" id="UP000509302"/>
    </source>
</evidence>
<dbReference type="AlphaFoldDB" id="A0A7H9AR82"/>
<dbReference type="Pfam" id="PF07980">
    <property type="entry name" value="SusD_RagB"/>
    <property type="match status" value="1"/>
</dbReference>
<evidence type="ECO:0000256" key="2">
    <source>
        <dbReference type="ARBA" id="ARBA00006275"/>
    </source>
</evidence>
<evidence type="ECO:0000259" key="6">
    <source>
        <dbReference type="Pfam" id="PF07980"/>
    </source>
</evidence>
<feature type="domain" description="SusD-like N-terminal" evidence="7">
    <location>
        <begin position="112"/>
        <end position="243"/>
    </location>
</feature>
<feature type="domain" description="RagB/SusD" evidence="6">
    <location>
        <begin position="367"/>
        <end position="474"/>
    </location>
</feature>
<accession>A0A7H9AR82</accession>
<dbReference type="RefSeq" id="WP_179242230.1">
    <property type="nucleotide sequence ID" value="NZ_CP058595.1"/>
</dbReference>